<reference evidence="1 2" key="2">
    <citation type="submission" date="2018-11" db="EMBL/GenBank/DDBJ databases">
        <authorList>
            <consortium name="Pathogen Informatics"/>
        </authorList>
    </citation>
    <scope>NUCLEOTIDE SEQUENCE [LARGE SCALE GENOMIC DNA]</scope>
    <source>
        <strain evidence="1 2">NST_G2</strain>
    </source>
</reference>
<gene>
    <name evidence="1" type="ORF">SSLN_LOCUS15269</name>
</gene>
<sequence>MAPLQSPVRVEARTRTYVAHADGISATVVTPVSGQNPFSNLEQVQTQDPPAAALRHWEAASPATAEVNHRYGCTLRPAGGPVEFRFAKYGLFAVFVNIRATPQ</sequence>
<evidence type="ECO:0000313" key="2">
    <source>
        <dbReference type="Proteomes" id="UP000275846"/>
    </source>
</evidence>
<organism evidence="3">
    <name type="scientific">Schistocephalus solidus</name>
    <name type="common">Tapeworm</name>
    <dbReference type="NCBI Taxonomy" id="70667"/>
    <lineage>
        <taxon>Eukaryota</taxon>
        <taxon>Metazoa</taxon>
        <taxon>Spiralia</taxon>
        <taxon>Lophotrochozoa</taxon>
        <taxon>Platyhelminthes</taxon>
        <taxon>Cestoda</taxon>
        <taxon>Eucestoda</taxon>
        <taxon>Diphyllobothriidea</taxon>
        <taxon>Diphyllobothriidae</taxon>
        <taxon>Schistocephalus</taxon>
    </lineage>
</organism>
<dbReference type="AlphaFoldDB" id="A0A183TFM1"/>
<dbReference type="WBParaSite" id="SSLN_0001584001-mRNA-1">
    <property type="protein sequence ID" value="SSLN_0001584001-mRNA-1"/>
    <property type="gene ID" value="SSLN_0001584001"/>
</dbReference>
<dbReference type="EMBL" id="UYSU01039752">
    <property type="protein sequence ID" value="VDM01655.1"/>
    <property type="molecule type" value="Genomic_DNA"/>
</dbReference>
<keyword evidence="2" id="KW-1185">Reference proteome</keyword>
<reference evidence="3" key="1">
    <citation type="submission" date="2016-06" db="UniProtKB">
        <authorList>
            <consortium name="WormBaseParasite"/>
        </authorList>
    </citation>
    <scope>IDENTIFICATION</scope>
</reference>
<accession>A0A183TFM1</accession>
<protein>
    <submittedName>
        <fullName evidence="3">Plastocyanin-like domain-containing protein</fullName>
    </submittedName>
</protein>
<evidence type="ECO:0000313" key="3">
    <source>
        <dbReference type="WBParaSite" id="SSLN_0001584001-mRNA-1"/>
    </source>
</evidence>
<dbReference type="Proteomes" id="UP000275846">
    <property type="component" value="Unassembled WGS sequence"/>
</dbReference>
<evidence type="ECO:0000313" key="1">
    <source>
        <dbReference type="EMBL" id="VDM01655.1"/>
    </source>
</evidence>
<proteinExistence type="predicted"/>
<name>A0A183TFM1_SCHSO</name>